<dbReference type="InterPro" id="IPR008042">
    <property type="entry name" value="Retrotrans_Pao"/>
</dbReference>
<dbReference type="OrthoDB" id="5920040at2759"/>
<dbReference type="EMBL" id="GG676250">
    <property type="protein sequence ID" value="EER11897.1"/>
    <property type="molecule type" value="Genomic_DNA"/>
</dbReference>
<dbReference type="RefSeq" id="XP_002770239.1">
    <property type="nucleotide sequence ID" value="XM_002770193.1"/>
</dbReference>
<dbReference type="RefSeq" id="XP_002780102.1">
    <property type="nucleotide sequence ID" value="XM_002780056.1"/>
</dbReference>
<dbReference type="GeneID" id="9048137"/>
<sequence length="208" mass="23303">MLLLKYVDDLYYGGRTREEARLGYEFGSHVFTGHGFGNDPVKSFCNWLTADGNDGAKKSVLGYLLKLDVDKFHAVYSGYVPDGEVTKLQACAALASLYDPLGLYVELDIQGRLLWREVCQAHKNWDDKLNDDLVHRIKVWATSCTEITTLIGFERFIDLENYPLLVSSDASGECWGVDVRCTTGEDTTTRVMARGGVFPSSQTKWTIP</sequence>
<dbReference type="AlphaFoldDB" id="C5KUE6"/>
<evidence type="ECO:0000313" key="2">
    <source>
        <dbReference type="EMBL" id="EER02688.1"/>
    </source>
</evidence>
<evidence type="ECO:0000313" key="3">
    <source>
        <dbReference type="EMBL" id="EER11897.1"/>
    </source>
</evidence>
<keyword evidence="4" id="KW-1185">Reference proteome</keyword>
<proteinExistence type="predicted"/>
<reference evidence="3 4" key="1">
    <citation type="submission" date="2008-07" db="EMBL/GenBank/DDBJ databases">
        <authorList>
            <person name="El-Sayed N."/>
            <person name="Caler E."/>
            <person name="Inman J."/>
            <person name="Amedeo P."/>
            <person name="Hass B."/>
            <person name="Wortman J."/>
        </authorList>
    </citation>
    <scope>NUCLEOTIDE SEQUENCE [LARGE SCALE GENOMIC DNA]</scope>
    <source>
        <strain evidence="3">ATCC 50983</strain>
        <strain evidence="4">ATCC 50983 / TXsc</strain>
    </source>
</reference>
<evidence type="ECO:0000313" key="4">
    <source>
        <dbReference type="Proteomes" id="UP000007800"/>
    </source>
</evidence>
<feature type="non-terminal residue" evidence="3">
    <location>
        <position position="208"/>
    </location>
</feature>
<dbReference type="Pfam" id="PF05380">
    <property type="entry name" value="Peptidase_A17"/>
    <property type="match status" value="1"/>
</dbReference>
<dbReference type="InterPro" id="IPR000477">
    <property type="entry name" value="RT_dom"/>
</dbReference>
<dbReference type="PROSITE" id="PS50878">
    <property type="entry name" value="RT_POL"/>
    <property type="match status" value="1"/>
</dbReference>
<gene>
    <name evidence="3" type="ORF">Pmar_PMAR003788</name>
    <name evidence="2" type="ORF">Pmar_PMAR027170</name>
</gene>
<accession>C5KUE6</accession>
<feature type="domain" description="Reverse transcriptase" evidence="1">
    <location>
        <begin position="1"/>
        <end position="65"/>
    </location>
</feature>
<name>C5KUE6_PERM5</name>
<evidence type="ECO:0000259" key="1">
    <source>
        <dbReference type="PROSITE" id="PS50878"/>
    </source>
</evidence>
<dbReference type="Proteomes" id="UP000007800">
    <property type="component" value="Unassembled WGS sequence"/>
</dbReference>
<dbReference type="EMBL" id="GG682884">
    <property type="protein sequence ID" value="EER02688.1"/>
    <property type="molecule type" value="Genomic_DNA"/>
</dbReference>
<dbReference type="GeneID" id="9060653"/>
<organism evidence="4">
    <name type="scientific">Perkinsus marinus (strain ATCC 50983 / TXsc)</name>
    <dbReference type="NCBI Taxonomy" id="423536"/>
    <lineage>
        <taxon>Eukaryota</taxon>
        <taxon>Sar</taxon>
        <taxon>Alveolata</taxon>
        <taxon>Perkinsozoa</taxon>
        <taxon>Perkinsea</taxon>
        <taxon>Perkinsida</taxon>
        <taxon>Perkinsidae</taxon>
        <taxon>Perkinsus</taxon>
    </lineage>
</organism>
<protein>
    <recommendedName>
        <fullName evidence="1">Reverse transcriptase domain-containing protein</fullName>
    </recommendedName>
</protein>